<keyword evidence="1" id="KW-0175">Coiled coil</keyword>
<dbReference type="InterPro" id="IPR057978">
    <property type="entry name" value="TPR_DAAF5"/>
</dbReference>
<protein>
    <recommendedName>
        <fullName evidence="7">HEAT repeat-containing protein</fullName>
    </recommendedName>
</protein>
<feature type="coiled-coil region" evidence="1">
    <location>
        <begin position="401"/>
        <end position="435"/>
    </location>
</feature>
<dbReference type="Pfam" id="PF25757">
    <property type="entry name" value="TPR_DNAAF5"/>
    <property type="match status" value="3"/>
</dbReference>
<dbReference type="SUPFAM" id="SSF48371">
    <property type="entry name" value="ARM repeat"/>
    <property type="match status" value="1"/>
</dbReference>
<organism evidence="5 6">
    <name type="scientific">Sphagnum troendelagicum</name>
    <dbReference type="NCBI Taxonomy" id="128251"/>
    <lineage>
        <taxon>Eukaryota</taxon>
        <taxon>Viridiplantae</taxon>
        <taxon>Streptophyta</taxon>
        <taxon>Embryophyta</taxon>
        <taxon>Bryophyta</taxon>
        <taxon>Sphagnophytina</taxon>
        <taxon>Sphagnopsida</taxon>
        <taxon>Sphagnales</taxon>
        <taxon>Sphagnaceae</taxon>
        <taxon>Sphagnum</taxon>
    </lineage>
</organism>
<dbReference type="Pfam" id="PF24573">
    <property type="entry name" value="HEAT_DAAF5"/>
    <property type="match status" value="1"/>
</dbReference>
<dbReference type="Proteomes" id="UP001497512">
    <property type="component" value="Chromosome 2"/>
</dbReference>
<feature type="domain" description="Dynein axonemal assembly factor 5 TPR repeats" evidence="4">
    <location>
        <begin position="718"/>
        <end position="789"/>
    </location>
</feature>
<dbReference type="PANTHER" id="PTHR16216:SF10">
    <property type="entry name" value="RNA POLYMERASE II ASSEMBLY FACTOR RTP1 C-TERMINAL DOMAIN-CONTAINING PROTEIN"/>
    <property type="match status" value="1"/>
</dbReference>
<dbReference type="InterPro" id="IPR056497">
    <property type="entry name" value="HEAT_DAAF5"/>
</dbReference>
<name>A0ABP0U9G2_9BRYO</name>
<evidence type="ECO:0008006" key="7">
    <source>
        <dbReference type="Google" id="ProtNLM"/>
    </source>
</evidence>
<dbReference type="InterPro" id="IPR011989">
    <property type="entry name" value="ARM-like"/>
</dbReference>
<feature type="domain" description="Dynein axonemal assembly factor 5 TPR repeats" evidence="4">
    <location>
        <begin position="487"/>
        <end position="552"/>
    </location>
</feature>
<evidence type="ECO:0000256" key="2">
    <source>
        <dbReference type="SAM" id="MobiDB-lite"/>
    </source>
</evidence>
<evidence type="ECO:0000313" key="6">
    <source>
        <dbReference type="Proteomes" id="UP001497512"/>
    </source>
</evidence>
<feature type="domain" description="Dynein axonemal assembly factor 5 HEAT-repeat" evidence="3">
    <location>
        <begin position="814"/>
        <end position="1004"/>
    </location>
</feature>
<keyword evidence="6" id="KW-1185">Reference proteome</keyword>
<evidence type="ECO:0000259" key="3">
    <source>
        <dbReference type="Pfam" id="PF24573"/>
    </source>
</evidence>
<evidence type="ECO:0000256" key="1">
    <source>
        <dbReference type="SAM" id="Coils"/>
    </source>
</evidence>
<proteinExistence type="predicted"/>
<dbReference type="EMBL" id="OZ019894">
    <property type="protein sequence ID" value="CAK9215734.1"/>
    <property type="molecule type" value="Genomic_DNA"/>
</dbReference>
<dbReference type="InterPro" id="IPR052623">
    <property type="entry name" value="DAAF5"/>
</dbReference>
<feature type="compositionally biased region" description="Polar residues" evidence="2">
    <location>
        <begin position="377"/>
        <end position="386"/>
    </location>
</feature>
<accession>A0ABP0U9G2</accession>
<feature type="domain" description="Dynein axonemal assembly factor 5 TPR repeats" evidence="4">
    <location>
        <begin position="577"/>
        <end position="687"/>
    </location>
</feature>
<evidence type="ECO:0000259" key="4">
    <source>
        <dbReference type="Pfam" id="PF25757"/>
    </source>
</evidence>
<dbReference type="InterPro" id="IPR016024">
    <property type="entry name" value="ARM-type_fold"/>
</dbReference>
<dbReference type="PANTHER" id="PTHR16216">
    <property type="entry name" value="DYNEIN ASSEMBLY FACTOR 5, AXONEMAL"/>
    <property type="match status" value="1"/>
</dbReference>
<dbReference type="Gene3D" id="1.25.10.10">
    <property type="entry name" value="Leucine-rich Repeat Variant"/>
    <property type="match status" value="1"/>
</dbReference>
<gene>
    <name evidence="5" type="ORF">CSSPTR1EN2_LOCUS12883</name>
</gene>
<reference evidence="5" key="1">
    <citation type="submission" date="2024-02" db="EMBL/GenBank/DDBJ databases">
        <authorList>
            <consortium name="ELIXIR-Norway"/>
            <consortium name="Elixir Norway"/>
        </authorList>
    </citation>
    <scope>NUCLEOTIDE SEQUENCE</scope>
</reference>
<feature type="region of interest" description="Disordered" evidence="2">
    <location>
        <begin position="361"/>
        <end position="389"/>
    </location>
</feature>
<sequence length="1227" mass="136504">MEKRKKNSRVEDIWNALKVKELEGSQRMKALSNNTNWNLFHIKDVVKPRSSQVAAPSELSQLDSRLPDYSLQEAANIFHKSEGQLQFGSCKDHNNLMSSTIHALTRSQEENKNGSLDLTGKLLSTNHMRPPYTDIATSRYAKLKEAYLKRKLDAAATVPQSSSSSILRNQSLSSEACSEPDQSRTFNCCSLKISEEDVAATIIPQSCSSTLMNQLPLNAEACNEPDQSSGSYCSLKMSEEDDVAAWIKGPESIKKDEVHSQLAAADSKLVKDSCVNGIVEQGANVNSGHKAECMIKAVQAGMKDVTVKVLASSQVTDVSLMGFKDTSTNVTDSSNGDQDARRKCEENCHIMAADKGGGEDGISFSNCTESDVKSNNELDQPDSSMMQQHQHQQKEQQLKICETRENSCSQQQNLIQEEEEEEIEYELLAETLNRDLNCLVDPAASVRSAALLRLQSTLFSCVKSDDKGSCELVEEEHHDPPDQAQVQLRSKHNTLCWAAEELIVKPLLRRVADSSEKCRQLSITILHQLLQEVPSAVITLLPYVLPVIIERMPLDIPLTPASDNEYLKEPVKIQAILVETSEEVRLQLVQLMHSILMKAPRLIQAFASDVASILVAATFDTHPEVLLETFSTLDQFGELMGYKLKPVGKQLVRVVQVSLSHNHYRVRVAALKAIRRLVMCGAHDAIYELTAYRDPNLIPIKCFYEPDPKTHYFAVLATDRNSSAREELYRTIACWLCELGERKEHESRLVPYLLAGFQDPSPHLREFAFKLMEEVGLQYEEENEKEVKDTRTYLTEDIDDIVSLTGAPLPHPFTRRPCLGARIMVKSVTAIILHAIAGDLECWTCGTQELAADFLVTLLMFAEDNITMHLQPLVKLLHKALSHPSIESNAKLLGLFVSPSSYLPIMLPRVSGCDVNADVSVQTVGHALHLLAGILKGSASEQIQPHIPEICCTLTDCHLMTSIQQGVNEGVIAVADQLIRAWHLDKCCKEVTTMLWLLLNAAAVADFCSRSPVKAESAIQNLALSSGHSSQQSMIAAYVGEMLQILPHPKFWALRSLGALVYCRLLKSAFLLNADTLEQLIESFHSCMQECADQGVKLRLLNDVRSMIANQPIEALLEADKKKVSQLVERFFVPCLQSGLEQQLLIIPTLDAIQDILSKPWPTSLTADNPSFHDALTRLLNSLENCLEKASQDEKTDQHSAFISNFMDADLMTRMQCNHMDDGNFHP</sequence>
<evidence type="ECO:0000313" key="5">
    <source>
        <dbReference type="EMBL" id="CAK9215734.1"/>
    </source>
</evidence>